<evidence type="ECO:0000313" key="1">
    <source>
        <dbReference type="EMBL" id="KAI3802160.1"/>
    </source>
</evidence>
<proteinExistence type="predicted"/>
<organism evidence="1 2">
    <name type="scientific">Smallanthus sonchifolius</name>
    <dbReference type="NCBI Taxonomy" id="185202"/>
    <lineage>
        <taxon>Eukaryota</taxon>
        <taxon>Viridiplantae</taxon>
        <taxon>Streptophyta</taxon>
        <taxon>Embryophyta</taxon>
        <taxon>Tracheophyta</taxon>
        <taxon>Spermatophyta</taxon>
        <taxon>Magnoliopsida</taxon>
        <taxon>eudicotyledons</taxon>
        <taxon>Gunneridae</taxon>
        <taxon>Pentapetalae</taxon>
        <taxon>asterids</taxon>
        <taxon>campanulids</taxon>
        <taxon>Asterales</taxon>
        <taxon>Asteraceae</taxon>
        <taxon>Asteroideae</taxon>
        <taxon>Heliantheae alliance</taxon>
        <taxon>Millerieae</taxon>
        <taxon>Smallanthus</taxon>
    </lineage>
</organism>
<gene>
    <name evidence="1" type="ORF">L1987_30288</name>
</gene>
<keyword evidence="2" id="KW-1185">Reference proteome</keyword>
<dbReference type="Proteomes" id="UP001056120">
    <property type="component" value="Linkage Group LG10"/>
</dbReference>
<dbReference type="EMBL" id="CM042027">
    <property type="protein sequence ID" value="KAI3802160.1"/>
    <property type="molecule type" value="Genomic_DNA"/>
</dbReference>
<sequence length="183" mass="21052">MAKVLPTLVTELNQARGDERRRPEESSNQHRLEGTAKAGRDEGRRNDEGRRDRRLETKAEGNDEGTHASTTGFKQNWVSIKGFSIRELIFSLWFIEKNETGQSFIKVDSHDKFQVMLSMYEVEKELSVYVTTTNNFETSSMQQRGTGDVHDEESEYSLNDGSYHSHYSIDQEVEKENSAMVLH</sequence>
<reference evidence="1 2" key="2">
    <citation type="journal article" date="2022" name="Mol. Ecol. Resour.">
        <title>The genomes of chicory, endive, great burdock and yacon provide insights into Asteraceae paleo-polyploidization history and plant inulin production.</title>
        <authorList>
            <person name="Fan W."/>
            <person name="Wang S."/>
            <person name="Wang H."/>
            <person name="Wang A."/>
            <person name="Jiang F."/>
            <person name="Liu H."/>
            <person name="Zhao H."/>
            <person name="Xu D."/>
            <person name="Zhang Y."/>
        </authorList>
    </citation>
    <scope>NUCLEOTIDE SEQUENCE [LARGE SCALE GENOMIC DNA]</scope>
    <source>
        <strain evidence="2">cv. Yunnan</strain>
        <tissue evidence="1">Leaves</tissue>
    </source>
</reference>
<protein>
    <submittedName>
        <fullName evidence="1">Uncharacterized protein</fullName>
    </submittedName>
</protein>
<evidence type="ECO:0000313" key="2">
    <source>
        <dbReference type="Proteomes" id="UP001056120"/>
    </source>
</evidence>
<accession>A0ACB9I462</accession>
<name>A0ACB9I462_9ASTR</name>
<reference evidence="2" key="1">
    <citation type="journal article" date="2022" name="Mol. Ecol. Resour.">
        <title>The genomes of chicory, endive, great burdock and yacon provide insights into Asteraceae palaeo-polyploidization history and plant inulin production.</title>
        <authorList>
            <person name="Fan W."/>
            <person name="Wang S."/>
            <person name="Wang H."/>
            <person name="Wang A."/>
            <person name="Jiang F."/>
            <person name="Liu H."/>
            <person name="Zhao H."/>
            <person name="Xu D."/>
            <person name="Zhang Y."/>
        </authorList>
    </citation>
    <scope>NUCLEOTIDE SEQUENCE [LARGE SCALE GENOMIC DNA]</scope>
    <source>
        <strain evidence="2">cv. Yunnan</strain>
    </source>
</reference>
<comment type="caution">
    <text evidence="1">The sequence shown here is derived from an EMBL/GenBank/DDBJ whole genome shotgun (WGS) entry which is preliminary data.</text>
</comment>